<dbReference type="Proteomes" id="UP000192980">
    <property type="component" value="Unassembled WGS sequence"/>
</dbReference>
<sequence length="597" mass="67285">MVDVKKPRFSDMEKLAECYYKLQAYDLAENWYTRVLEDKKLKQVNLWNYADVLKQNGKYKEAKQQYTRYANKFGSSARTTLAMEGADSAMRWMAKPTAHVVRNERYINTGLSEFALFPIKDGALYVGEPQVGDVKRDATTGQSFMRIFRADRTTSDGKLTNAAQLTEDFNQSEYHVGPVVCNAAEDVFYLTRTYSGEKTERNRSNGYRFHKHNLELKIYKKIAGSWVEMNFPYNNVKAYSLGHAALTADGETLYYASDMPGGYGGVDIWYSVLGADGVWGKPQNAGSMINSAGDEVFPTVHGDYLYYSSNGFVGMGGLDIFRAKGQRSSFSERENMRFPVNSASDDFAFALVKDTQRETAGYLSSNRKSGAGADDIYAFEQHSAEVKMKHEGWVYSKKDNSAVTSASVTLFDENGQMIGRTQTDPKGAFSFRLEENKTYSIVAEGMGFHMDSLFIKKTIPEQDTVLRTVLHLQPISRVGEKFVLENIFYDFNDFTIRADAAIVLNQLARTMRDNPSLVIELSSHTDSRGAELYNLKLSERRAHAAVDYLVSRGIARDRLIGKGYGESRLVNRCADGVVCSDDEHQENRRTEVEILAF</sequence>
<accession>A0A1X7KUP3</accession>
<dbReference type="Gene3D" id="3.30.1330.60">
    <property type="entry name" value="OmpA-like domain"/>
    <property type="match status" value="1"/>
</dbReference>
<dbReference type="PANTHER" id="PTHR30329:SF21">
    <property type="entry name" value="LIPOPROTEIN YIAD-RELATED"/>
    <property type="match status" value="1"/>
</dbReference>
<dbReference type="InterPro" id="IPR006664">
    <property type="entry name" value="OMP_bac"/>
</dbReference>
<keyword evidence="3" id="KW-0998">Cell outer membrane</keyword>
<dbReference type="SUPFAM" id="SSF48452">
    <property type="entry name" value="TPR-like"/>
    <property type="match status" value="1"/>
</dbReference>
<protein>
    <submittedName>
        <fullName evidence="6">WD40-like Beta Propeller Repeat</fullName>
    </submittedName>
</protein>
<dbReference type="SUPFAM" id="SSF103088">
    <property type="entry name" value="OmpA-like"/>
    <property type="match status" value="1"/>
</dbReference>
<dbReference type="PROSITE" id="PS51123">
    <property type="entry name" value="OMPA_2"/>
    <property type="match status" value="1"/>
</dbReference>
<evidence type="ECO:0000259" key="5">
    <source>
        <dbReference type="PROSITE" id="PS51123"/>
    </source>
</evidence>
<dbReference type="InterPro" id="IPR050330">
    <property type="entry name" value="Bact_OuterMem_StrucFunc"/>
</dbReference>
<dbReference type="InterPro" id="IPR036737">
    <property type="entry name" value="OmpA-like_sf"/>
</dbReference>
<dbReference type="Gene3D" id="1.25.40.10">
    <property type="entry name" value="Tetratricopeptide repeat domain"/>
    <property type="match status" value="1"/>
</dbReference>
<comment type="subcellular location">
    <subcellularLocation>
        <location evidence="1">Cell outer membrane</location>
    </subcellularLocation>
</comment>
<evidence type="ECO:0000313" key="6">
    <source>
        <dbReference type="EMBL" id="SMG44994.1"/>
    </source>
</evidence>
<evidence type="ECO:0000256" key="2">
    <source>
        <dbReference type="ARBA" id="ARBA00023136"/>
    </source>
</evidence>
<dbReference type="InterPro" id="IPR008969">
    <property type="entry name" value="CarboxyPept-like_regulatory"/>
</dbReference>
<dbReference type="PANTHER" id="PTHR30329">
    <property type="entry name" value="STATOR ELEMENT OF FLAGELLAR MOTOR COMPLEX"/>
    <property type="match status" value="1"/>
</dbReference>
<dbReference type="EMBL" id="FXAU01000006">
    <property type="protein sequence ID" value="SMG44994.1"/>
    <property type="molecule type" value="Genomic_DNA"/>
</dbReference>
<dbReference type="CDD" id="cd07185">
    <property type="entry name" value="OmpA_C-like"/>
    <property type="match status" value="1"/>
</dbReference>
<dbReference type="Gene3D" id="2.60.40.10">
    <property type="entry name" value="Immunoglobulins"/>
    <property type="match status" value="1"/>
</dbReference>
<dbReference type="AlphaFoldDB" id="A0A1X7KUP3"/>
<dbReference type="InterPro" id="IPR011990">
    <property type="entry name" value="TPR-like_helical_dom_sf"/>
</dbReference>
<evidence type="ECO:0000256" key="4">
    <source>
        <dbReference type="PROSITE-ProRule" id="PRU00473"/>
    </source>
</evidence>
<keyword evidence="2 4" id="KW-0472">Membrane</keyword>
<dbReference type="Pfam" id="PF00691">
    <property type="entry name" value="OmpA"/>
    <property type="match status" value="1"/>
</dbReference>
<dbReference type="InterPro" id="IPR006665">
    <property type="entry name" value="OmpA-like"/>
</dbReference>
<dbReference type="PRINTS" id="PR01021">
    <property type="entry name" value="OMPADOMAIN"/>
</dbReference>
<reference evidence="6 7" key="1">
    <citation type="submission" date="2017-04" db="EMBL/GenBank/DDBJ databases">
        <authorList>
            <person name="Afonso C.L."/>
            <person name="Miller P.J."/>
            <person name="Scott M.A."/>
            <person name="Spackman E."/>
            <person name="Goraichik I."/>
            <person name="Dimitrov K.M."/>
            <person name="Suarez D.L."/>
            <person name="Swayne D.E."/>
        </authorList>
    </citation>
    <scope>NUCLEOTIDE SEQUENCE [LARGE SCALE GENOMIC DNA]</scope>
    <source>
        <strain evidence="6 7">DSM 22418</strain>
    </source>
</reference>
<dbReference type="SUPFAM" id="SSF49464">
    <property type="entry name" value="Carboxypeptidase regulatory domain-like"/>
    <property type="match status" value="1"/>
</dbReference>
<evidence type="ECO:0000256" key="3">
    <source>
        <dbReference type="ARBA" id="ARBA00023237"/>
    </source>
</evidence>
<evidence type="ECO:0000256" key="1">
    <source>
        <dbReference type="ARBA" id="ARBA00004442"/>
    </source>
</evidence>
<keyword evidence="7" id="KW-1185">Reference proteome</keyword>
<dbReference type="STRING" id="561061.SAMN05660862_3231"/>
<name>A0A1X7KUP3_9SPHI</name>
<dbReference type="InterPro" id="IPR013783">
    <property type="entry name" value="Ig-like_fold"/>
</dbReference>
<evidence type="ECO:0000313" key="7">
    <source>
        <dbReference type="Proteomes" id="UP000192980"/>
    </source>
</evidence>
<dbReference type="GO" id="GO:0009279">
    <property type="term" value="C:cell outer membrane"/>
    <property type="evidence" value="ECO:0007669"/>
    <property type="project" value="UniProtKB-SubCell"/>
</dbReference>
<organism evidence="6 7">
    <name type="scientific">Sphingobacterium psychroaquaticum</name>
    <dbReference type="NCBI Taxonomy" id="561061"/>
    <lineage>
        <taxon>Bacteria</taxon>
        <taxon>Pseudomonadati</taxon>
        <taxon>Bacteroidota</taxon>
        <taxon>Sphingobacteriia</taxon>
        <taxon>Sphingobacteriales</taxon>
        <taxon>Sphingobacteriaceae</taxon>
        <taxon>Sphingobacterium</taxon>
    </lineage>
</organism>
<feature type="domain" description="OmpA-like" evidence="5">
    <location>
        <begin position="478"/>
        <end position="597"/>
    </location>
</feature>
<proteinExistence type="predicted"/>
<gene>
    <name evidence="6" type="ORF">SAMN05660862_3231</name>
</gene>